<dbReference type="Proteomes" id="UP000643207">
    <property type="component" value="Unassembled WGS sequence"/>
</dbReference>
<feature type="transmembrane region" description="Helical" evidence="1">
    <location>
        <begin position="86"/>
        <end position="106"/>
    </location>
</feature>
<name>A0A9X0XHB2_9BURK</name>
<gene>
    <name evidence="2" type="ORF">JI742_13460</name>
</gene>
<comment type="caution">
    <text evidence="2">The sequence shown here is derived from an EMBL/GenBank/DDBJ whole genome shotgun (WGS) entry which is preliminary data.</text>
</comment>
<dbReference type="Pfam" id="PF06210">
    <property type="entry name" value="DUF1003"/>
    <property type="match status" value="1"/>
</dbReference>
<protein>
    <submittedName>
        <fullName evidence="2">DUF1003 domain-containing protein</fullName>
    </submittedName>
</protein>
<keyword evidence="1" id="KW-1133">Transmembrane helix</keyword>
<sequence length="204" mass="22532">MKPGSRRTPARDPAAAAGPVLPVEHIASSLLGQPYATLDPAAQRVALHVARRKRLGPRPAAEPPPPADRGARAADALTAFGGSWRFVGLFTATVLAWLLLNVLLLARLGSAFDPYPFILLNLVLSTMAAIQAPILLMSQNRQAEKDRVKLDGDYEVNLKAELEILLLHQKLDRLQHEQWHELLALQREQLDLLRHLRLPRVAEA</sequence>
<keyword evidence="1" id="KW-0472">Membrane</keyword>
<keyword evidence="3" id="KW-1185">Reference proteome</keyword>
<dbReference type="PANTHER" id="PTHR41386:SF1">
    <property type="entry name" value="MEMBRANE PROTEIN"/>
    <property type="match status" value="1"/>
</dbReference>
<proteinExistence type="predicted"/>
<accession>A0A9X0XHB2</accession>
<keyword evidence="1" id="KW-0812">Transmembrane</keyword>
<dbReference type="EMBL" id="JAERRA010000002">
    <property type="protein sequence ID" value="MBL0720896.1"/>
    <property type="molecule type" value="Genomic_DNA"/>
</dbReference>
<organism evidence="2 3">
    <name type="scientific">Aquariibacter lacus</name>
    <dbReference type="NCBI Taxonomy" id="2801332"/>
    <lineage>
        <taxon>Bacteria</taxon>
        <taxon>Pseudomonadati</taxon>
        <taxon>Pseudomonadota</taxon>
        <taxon>Betaproteobacteria</taxon>
        <taxon>Burkholderiales</taxon>
        <taxon>Sphaerotilaceae</taxon>
        <taxon>Aquariibacter</taxon>
    </lineage>
</organism>
<reference evidence="2 3" key="1">
    <citation type="submission" date="2021-01" db="EMBL/GenBank/DDBJ databases">
        <title>Piscinibacter sp. Jin2 Genome sequencing and assembly.</title>
        <authorList>
            <person name="Kim I."/>
        </authorList>
    </citation>
    <scope>NUCLEOTIDE SEQUENCE [LARGE SCALE GENOMIC DNA]</scope>
    <source>
        <strain evidence="2 3">Jin2</strain>
    </source>
</reference>
<evidence type="ECO:0000256" key="1">
    <source>
        <dbReference type="SAM" id="Phobius"/>
    </source>
</evidence>
<dbReference type="PANTHER" id="PTHR41386">
    <property type="entry name" value="INTEGRAL MEMBRANE PROTEIN-RELATED"/>
    <property type="match status" value="1"/>
</dbReference>
<dbReference type="RefSeq" id="WP_201827768.1">
    <property type="nucleotide sequence ID" value="NZ_JAERRA010000002.1"/>
</dbReference>
<dbReference type="AlphaFoldDB" id="A0A9X0XHB2"/>
<evidence type="ECO:0000313" key="2">
    <source>
        <dbReference type="EMBL" id="MBL0720896.1"/>
    </source>
</evidence>
<dbReference type="InterPro" id="IPR010406">
    <property type="entry name" value="DUF1003"/>
</dbReference>
<feature type="transmembrane region" description="Helical" evidence="1">
    <location>
        <begin position="118"/>
        <end position="137"/>
    </location>
</feature>
<evidence type="ECO:0000313" key="3">
    <source>
        <dbReference type="Proteomes" id="UP000643207"/>
    </source>
</evidence>